<dbReference type="RefSeq" id="WP_079710899.1">
    <property type="nucleotide sequence ID" value="NZ_BAABQN010000008.1"/>
</dbReference>
<dbReference type="Pfam" id="PF01475">
    <property type="entry name" value="FUR"/>
    <property type="match status" value="1"/>
</dbReference>
<evidence type="ECO:0000256" key="2">
    <source>
        <dbReference type="ARBA" id="ARBA00007957"/>
    </source>
</evidence>
<sequence>MRVKEALSTLKEKGYKYTDKREVILEFFFNEDRYRTAKDLLKHMEPQFKGISFDTIYRNLHLFDQLEILESTELNGEKHFRMKCDKHHHHHFICKECGITKEIHHCPMEDISEQLQNFMIEGHKFEIYGMCPECLEHPPTH</sequence>
<feature type="binding site" evidence="10">
    <location>
        <position position="109"/>
    </location>
    <ligand>
        <name>Fe cation</name>
        <dbReference type="ChEBI" id="CHEBI:24875"/>
    </ligand>
</feature>
<keyword evidence="8" id="KW-0804">Transcription</keyword>
<dbReference type="PANTHER" id="PTHR33202:SF1">
    <property type="entry name" value="FERRIC UPTAKE REGULATION PROTEIN"/>
    <property type="match status" value="1"/>
</dbReference>
<dbReference type="Gene3D" id="3.30.1490.190">
    <property type="match status" value="1"/>
</dbReference>
<feature type="binding site" evidence="9">
    <location>
        <position position="94"/>
    </location>
    <ligand>
        <name>Zn(2+)</name>
        <dbReference type="ChEBI" id="CHEBI:29105"/>
    </ligand>
</feature>
<comment type="subcellular location">
    <subcellularLocation>
        <location evidence="1">Cytoplasm</location>
    </subcellularLocation>
</comment>
<evidence type="ECO:0000256" key="9">
    <source>
        <dbReference type="PIRSR" id="PIRSR602481-1"/>
    </source>
</evidence>
<dbReference type="InterPro" id="IPR036388">
    <property type="entry name" value="WH-like_DNA-bd_sf"/>
</dbReference>
<feature type="binding site" evidence="10">
    <location>
        <position position="123"/>
    </location>
    <ligand>
        <name>Fe cation</name>
        <dbReference type="ChEBI" id="CHEBI:24875"/>
    </ligand>
</feature>
<reference evidence="11 12" key="1">
    <citation type="submission" date="2018-06" db="EMBL/GenBank/DDBJ databases">
        <title>Genomic Encyclopedia of Type Strains, Phase IV (KMG-IV): sequencing the most valuable type-strain genomes for metagenomic binning, comparative biology and taxonomic classification.</title>
        <authorList>
            <person name="Goeker M."/>
        </authorList>
    </citation>
    <scope>NUCLEOTIDE SEQUENCE [LARGE SCALE GENOMIC DNA]</scope>
    <source>
        <strain evidence="11 12">DSM 15140</strain>
    </source>
</reference>
<dbReference type="EMBL" id="QNRI01000006">
    <property type="protein sequence ID" value="RBO98060.1"/>
    <property type="molecule type" value="Genomic_DNA"/>
</dbReference>
<dbReference type="Gene3D" id="1.10.10.10">
    <property type="entry name" value="Winged helix-like DNA-binding domain superfamily/Winged helix DNA-binding domain"/>
    <property type="match status" value="1"/>
</dbReference>
<evidence type="ECO:0000256" key="7">
    <source>
        <dbReference type="ARBA" id="ARBA00023125"/>
    </source>
</evidence>
<dbReference type="InterPro" id="IPR036390">
    <property type="entry name" value="WH_DNA-bd_sf"/>
</dbReference>
<evidence type="ECO:0000313" key="12">
    <source>
        <dbReference type="Proteomes" id="UP000252254"/>
    </source>
</evidence>
<evidence type="ECO:0000256" key="5">
    <source>
        <dbReference type="ARBA" id="ARBA00022833"/>
    </source>
</evidence>
<keyword evidence="3" id="KW-0963">Cytoplasm</keyword>
<dbReference type="AlphaFoldDB" id="A0A366E6R7"/>
<dbReference type="Proteomes" id="UP000252254">
    <property type="component" value="Unassembled WGS sequence"/>
</dbReference>
<dbReference type="GO" id="GO:0008270">
    <property type="term" value="F:zinc ion binding"/>
    <property type="evidence" value="ECO:0007669"/>
    <property type="project" value="TreeGrafter"/>
</dbReference>
<dbReference type="InterPro" id="IPR043135">
    <property type="entry name" value="Fur_C"/>
</dbReference>
<evidence type="ECO:0000256" key="10">
    <source>
        <dbReference type="PIRSR" id="PIRSR602481-2"/>
    </source>
</evidence>
<comment type="caution">
    <text evidence="11">The sequence shown here is derived from an EMBL/GenBank/DDBJ whole genome shotgun (WGS) entry which is preliminary data.</text>
</comment>
<dbReference type="GO" id="GO:0000976">
    <property type="term" value="F:transcription cis-regulatory region binding"/>
    <property type="evidence" value="ECO:0007669"/>
    <property type="project" value="TreeGrafter"/>
</dbReference>
<evidence type="ECO:0000256" key="8">
    <source>
        <dbReference type="ARBA" id="ARBA00023163"/>
    </source>
</evidence>
<gene>
    <name evidence="11" type="ORF">DES48_10681</name>
</gene>
<comment type="cofactor">
    <cofactor evidence="9">
        <name>Zn(2+)</name>
        <dbReference type="ChEBI" id="CHEBI:29105"/>
    </cofactor>
    <text evidence="9">Binds 1 zinc ion per subunit.</text>
</comment>
<dbReference type="CDD" id="cd07153">
    <property type="entry name" value="Fur_like"/>
    <property type="match status" value="1"/>
</dbReference>
<evidence type="ECO:0000256" key="4">
    <source>
        <dbReference type="ARBA" id="ARBA00022491"/>
    </source>
</evidence>
<protein>
    <submittedName>
        <fullName evidence="11">Fur family zinc uptake regulator</fullName>
    </submittedName>
</protein>
<keyword evidence="9" id="KW-0479">Metal-binding</keyword>
<dbReference type="STRING" id="200904.GCA_900168775_00902"/>
<dbReference type="GO" id="GO:0003700">
    <property type="term" value="F:DNA-binding transcription factor activity"/>
    <property type="evidence" value="ECO:0007669"/>
    <property type="project" value="InterPro"/>
</dbReference>
<keyword evidence="5 9" id="KW-0862">Zinc</keyword>
<dbReference type="GO" id="GO:0045892">
    <property type="term" value="P:negative regulation of DNA-templated transcription"/>
    <property type="evidence" value="ECO:0007669"/>
    <property type="project" value="TreeGrafter"/>
</dbReference>
<dbReference type="OrthoDB" id="8659436at2"/>
<comment type="similarity">
    <text evidence="2">Belongs to the Fur family.</text>
</comment>
<dbReference type="GO" id="GO:1900376">
    <property type="term" value="P:regulation of secondary metabolite biosynthetic process"/>
    <property type="evidence" value="ECO:0007669"/>
    <property type="project" value="TreeGrafter"/>
</dbReference>
<evidence type="ECO:0000256" key="1">
    <source>
        <dbReference type="ARBA" id="ARBA00004496"/>
    </source>
</evidence>
<dbReference type="SUPFAM" id="SSF46785">
    <property type="entry name" value="Winged helix' DNA-binding domain"/>
    <property type="match status" value="1"/>
</dbReference>
<feature type="binding site" evidence="9">
    <location>
        <position position="97"/>
    </location>
    <ligand>
        <name>Zn(2+)</name>
        <dbReference type="ChEBI" id="CHEBI:29105"/>
    </ligand>
</feature>
<feature type="binding site" evidence="9">
    <location>
        <position position="131"/>
    </location>
    <ligand>
        <name>Zn(2+)</name>
        <dbReference type="ChEBI" id="CHEBI:29105"/>
    </ligand>
</feature>
<evidence type="ECO:0000256" key="6">
    <source>
        <dbReference type="ARBA" id="ARBA00023015"/>
    </source>
</evidence>
<keyword evidence="12" id="KW-1185">Reference proteome</keyword>
<comment type="cofactor">
    <cofactor evidence="10">
        <name>Mn(2+)</name>
        <dbReference type="ChEBI" id="CHEBI:29035"/>
    </cofactor>
    <cofactor evidence="10">
        <name>Fe(2+)</name>
        <dbReference type="ChEBI" id="CHEBI:29033"/>
    </cofactor>
    <text evidence="10">Binds 1 Mn(2+) or Fe(2+) ion per subunit.</text>
</comment>
<keyword evidence="7" id="KW-0238">DNA-binding</keyword>
<keyword evidence="4" id="KW-0678">Repressor</keyword>
<dbReference type="GO" id="GO:0005737">
    <property type="term" value="C:cytoplasm"/>
    <property type="evidence" value="ECO:0007669"/>
    <property type="project" value="UniProtKB-SubCell"/>
</dbReference>
<keyword evidence="10" id="KW-0408">Iron</keyword>
<organism evidence="11 12">
    <name type="scientific">Paraliobacillus ryukyuensis</name>
    <dbReference type="NCBI Taxonomy" id="200904"/>
    <lineage>
        <taxon>Bacteria</taxon>
        <taxon>Bacillati</taxon>
        <taxon>Bacillota</taxon>
        <taxon>Bacilli</taxon>
        <taxon>Bacillales</taxon>
        <taxon>Bacillaceae</taxon>
        <taxon>Paraliobacillus</taxon>
    </lineage>
</organism>
<proteinExistence type="inferred from homology"/>
<dbReference type="PANTHER" id="PTHR33202">
    <property type="entry name" value="ZINC UPTAKE REGULATION PROTEIN"/>
    <property type="match status" value="1"/>
</dbReference>
<evidence type="ECO:0000313" key="11">
    <source>
        <dbReference type="EMBL" id="RBO98060.1"/>
    </source>
</evidence>
<evidence type="ECO:0000256" key="3">
    <source>
        <dbReference type="ARBA" id="ARBA00022490"/>
    </source>
</evidence>
<dbReference type="InterPro" id="IPR002481">
    <property type="entry name" value="FUR"/>
</dbReference>
<feature type="binding site" evidence="10">
    <location>
        <position position="88"/>
    </location>
    <ligand>
        <name>Fe cation</name>
        <dbReference type="ChEBI" id="CHEBI:24875"/>
    </ligand>
</feature>
<name>A0A366E6R7_9BACI</name>
<feature type="binding site" evidence="9">
    <location>
        <position position="134"/>
    </location>
    <ligand>
        <name>Zn(2+)</name>
        <dbReference type="ChEBI" id="CHEBI:29105"/>
    </ligand>
</feature>
<accession>A0A366E6R7</accession>
<keyword evidence="6" id="KW-0805">Transcription regulation</keyword>